<evidence type="ECO:0000259" key="6">
    <source>
        <dbReference type="Pfam" id="PF01593"/>
    </source>
</evidence>
<dbReference type="GO" id="GO:0016491">
    <property type="term" value="F:oxidoreductase activity"/>
    <property type="evidence" value="ECO:0007669"/>
    <property type="project" value="UniProtKB-KW"/>
</dbReference>
<dbReference type="AlphaFoldDB" id="A0AAW2ZNY1"/>
<accession>A0AAW2ZNY1</accession>
<reference evidence="7 8" key="1">
    <citation type="submission" date="2024-03" db="EMBL/GenBank/DDBJ databases">
        <title>The Acrasis kona genome and developmental transcriptomes reveal deep origins of eukaryotic multicellular pathways.</title>
        <authorList>
            <person name="Sheikh S."/>
            <person name="Fu C.-J."/>
            <person name="Brown M.W."/>
            <person name="Baldauf S.L."/>
        </authorList>
    </citation>
    <scope>NUCLEOTIDE SEQUENCE [LARGE SCALE GENOMIC DNA]</scope>
    <source>
        <strain evidence="7 8">ATCC MYA-3509</strain>
    </source>
</reference>
<keyword evidence="5" id="KW-0732">Signal</keyword>
<dbReference type="InterPro" id="IPR002937">
    <property type="entry name" value="Amino_oxidase"/>
</dbReference>
<dbReference type="SUPFAM" id="SSF51905">
    <property type="entry name" value="FAD/NAD(P)-binding domain"/>
    <property type="match status" value="1"/>
</dbReference>
<dbReference type="Pfam" id="PF01593">
    <property type="entry name" value="Amino_oxidase"/>
    <property type="match status" value="1"/>
</dbReference>
<feature type="binding site" evidence="3">
    <location>
        <begin position="75"/>
        <end position="76"/>
    </location>
    <ligand>
        <name>FAD</name>
        <dbReference type="ChEBI" id="CHEBI:57692"/>
    </ligand>
</feature>
<comment type="caution">
    <text evidence="7">The sequence shown here is derived from an EMBL/GenBank/DDBJ whole genome shotgun (WGS) entry which is preliminary data.</text>
</comment>
<organism evidence="7 8">
    <name type="scientific">Acrasis kona</name>
    <dbReference type="NCBI Taxonomy" id="1008807"/>
    <lineage>
        <taxon>Eukaryota</taxon>
        <taxon>Discoba</taxon>
        <taxon>Heterolobosea</taxon>
        <taxon>Tetramitia</taxon>
        <taxon>Eutetramitia</taxon>
        <taxon>Acrasidae</taxon>
        <taxon>Acrasis</taxon>
    </lineage>
</organism>
<keyword evidence="4" id="KW-0274">FAD</keyword>
<dbReference type="PANTHER" id="PTHR42923">
    <property type="entry name" value="PROTOPORPHYRINOGEN OXIDASE"/>
    <property type="match status" value="1"/>
</dbReference>
<proteinExistence type="inferred from homology"/>
<protein>
    <recommendedName>
        <fullName evidence="4">Amine oxidase</fullName>
        <ecNumber evidence="4">1.4.3.-</ecNumber>
    </recommendedName>
</protein>
<dbReference type="InterPro" id="IPR001613">
    <property type="entry name" value="Flavin_amine_oxidase"/>
</dbReference>
<evidence type="ECO:0000256" key="2">
    <source>
        <dbReference type="ARBA" id="ARBA00023002"/>
    </source>
</evidence>
<dbReference type="Gene3D" id="3.50.50.60">
    <property type="entry name" value="FAD/NAD(P)-binding domain"/>
    <property type="match status" value="1"/>
</dbReference>
<feature type="chain" id="PRO_5043553966" description="Amine oxidase" evidence="5">
    <location>
        <begin position="22"/>
        <end position="533"/>
    </location>
</feature>
<dbReference type="PANTHER" id="PTHR42923:SF43">
    <property type="entry name" value="AMINE OXIDASE"/>
    <property type="match status" value="1"/>
</dbReference>
<dbReference type="EMBL" id="JAOPGA020001768">
    <property type="protein sequence ID" value="KAL0491180.1"/>
    <property type="molecule type" value="Genomic_DNA"/>
</dbReference>
<dbReference type="InterPro" id="IPR036188">
    <property type="entry name" value="FAD/NAD-bd_sf"/>
</dbReference>
<keyword evidence="2 4" id="KW-0560">Oxidoreductase</keyword>
<sequence>MKRYTQVALLILLVALNCVICRPKPPVVIEPKNPNDPVGLPSGKAKSVLIVGGGLAGLSAALELSERGYNVTIREASNVLGGRLATYTRSPVCNSTSLCDKYLLNKEYDIEHGFHAWFHSYFTFKDIIQRLDAGKYFRPWEKVDFVFRNYKPEQIYSSGPYPLNLLGIIWRSKNIKWSDAFSVRNCRDDMQYFNYTNIYDRYDHMTFDEWIEFRKVSVAFADIILKPSVSVTLNERKVFSAAEMLLYVYYYFLESEKADKREILTTSFKNAIISPWEQKLKKSNVKILLNSPVKMLRFDNNRIVGDETEIAYDNVVLSADLPAIKNIMSNSVGTDDVSLDKLREPILRLAVAPHYKVMRVWFSGLPKEGTPDILETPDYQPINLVAQYHQLESEFVQWSASTGGSVMEFHLYTWEGPQDINEAQVWNRISSTVYQILPEMKQHKVIAYTVYGYQNFPSFKAGQEKFRPMVHTPTLHGINNFYYAGDWLHTVHPSALMERAVSTGRIAANEILLKDKVRQVPMTVLSGIGPGMI</sequence>
<comment type="cofactor">
    <cofactor evidence="1 4">
        <name>FAD</name>
        <dbReference type="ChEBI" id="CHEBI:57692"/>
    </cofactor>
</comment>
<feature type="domain" description="Amine oxidase" evidence="6">
    <location>
        <begin position="55"/>
        <end position="512"/>
    </location>
</feature>
<evidence type="ECO:0000313" key="7">
    <source>
        <dbReference type="EMBL" id="KAL0491180.1"/>
    </source>
</evidence>
<evidence type="ECO:0000256" key="5">
    <source>
        <dbReference type="SAM" id="SignalP"/>
    </source>
</evidence>
<evidence type="ECO:0000313" key="8">
    <source>
        <dbReference type="Proteomes" id="UP001431209"/>
    </source>
</evidence>
<dbReference type="EC" id="1.4.3.-" evidence="4"/>
<name>A0AAW2ZNY1_9EUKA</name>
<evidence type="ECO:0000256" key="3">
    <source>
        <dbReference type="PIRSR" id="PIRSR601613-1"/>
    </source>
</evidence>
<dbReference type="Proteomes" id="UP001431209">
    <property type="component" value="Unassembled WGS sequence"/>
</dbReference>
<gene>
    <name evidence="7" type="ORF">AKO1_002315</name>
</gene>
<comment type="similarity">
    <text evidence="4">Belongs to the flavin monoamine oxidase family.</text>
</comment>
<dbReference type="InterPro" id="IPR050464">
    <property type="entry name" value="Zeta_carotene_desat/Oxidored"/>
</dbReference>
<keyword evidence="8" id="KW-1185">Reference proteome</keyword>
<evidence type="ECO:0000256" key="1">
    <source>
        <dbReference type="ARBA" id="ARBA00001974"/>
    </source>
</evidence>
<dbReference type="PRINTS" id="PR00757">
    <property type="entry name" value="AMINEOXDASEF"/>
</dbReference>
<keyword evidence="4" id="KW-0285">Flavoprotein</keyword>
<feature type="signal peptide" evidence="5">
    <location>
        <begin position="1"/>
        <end position="21"/>
    </location>
</feature>
<evidence type="ECO:0000256" key="4">
    <source>
        <dbReference type="RuleBase" id="RU362067"/>
    </source>
</evidence>